<evidence type="ECO:0000313" key="19">
    <source>
        <dbReference type="Proteomes" id="UP001204445"/>
    </source>
</evidence>
<proteinExistence type="inferred from homology"/>
<evidence type="ECO:0000256" key="11">
    <source>
        <dbReference type="ARBA" id="ARBA00023239"/>
    </source>
</evidence>
<gene>
    <name evidence="15" type="primary">mutM</name>
    <name evidence="15" type="synonym">fpg</name>
    <name evidence="18" type="ORF">J2T55_001307</name>
</gene>
<dbReference type="NCBIfam" id="NF002211">
    <property type="entry name" value="PRK01103.1"/>
    <property type="match status" value="1"/>
</dbReference>
<comment type="caution">
    <text evidence="18">The sequence shown here is derived from an EMBL/GenBank/DDBJ whole genome shotgun (WGS) entry which is preliminary data.</text>
</comment>
<dbReference type="PROSITE" id="PS51066">
    <property type="entry name" value="ZF_FPG_2"/>
    <property type="match status" value="1"/>
</dbReference>
<sequence length="271" mass="30584">MPELPEVETTRVGIAPHVSGRTISKVVVRNASLRWPVPSNLVRTLRRQTVQSLERRAKYLLFRLDRGHLMLHLGMSGSLRINPIDIEVGPYDHFELQFADGQCLRLRDPRRFGSVHYVTGDVSQHPLLASLGPEPLDEHFSGDYLYQRSRKRRQSVKTFIMDSRTVVGVGNIYASESLYEAGILPGRQAGRVSRARYDQLAGAIKSVLQRAIAKGGTTLRDFISFAGQPGYFRHDLQVYDRAGEPCRGCGQPVRNKRLGQRSTFYCSRCQS</sequence>
<keyword evidence="7 15" id="KW-0378">Hydrolase</keyword>
<evidence type="ECO:0000256" key="10">
    <source>
        <dbReference type="ARBA" id="ARBA00023204"/>
    </source>
</evidence>
<dbReference type="InterPro" id="IPR010979">
    <property type="entry name" value="Ribosomal_uS13-like_H2TH"/>
</dbReference>
<name>A0AAE3HMN1_9GAMM</name>
<evidence type="ECO:0000256" key="4">
    <source>
        <dbReference type="ARBA" id="ARBA00022723"/>
    </source>
</evidence>
<dbReference type="FunFam" id="1.10.8.50:FF:000003">
    <property type="entry name" value="Formamidopyrimidine-DNA glycosylase"/>
    <property type="match status" value="1"/>
</dbReference>
<organism evidence="18 19">
    <name type="scientific">Methylohalomonas lacus</name>
    <dbReference type="NCBI Taxonomy" id="398773"/>
    <lineage>
        <taxon>Bacteria</taxon>
        <taxon>Pseudomonadati</taxon>
        <taxon>Pseudomonadota</taxon>
        <taxon>Gammaproteobacteria</taxon>
        <taxon>Methylohalomonadales</taxon>
        <taxon>Methylohalomonadaceae</taxon>
        <taxon>Methylohalomonas</taxon>
    </lineage>
</organism>
<dbReference type="InterPro" id="IPR015886">
    <property type="entry name" value="H2TH_FPG"/>
</dbReference>
<reference evidence="18" key="1">
    <citation type="submission" date="2022-08" db="EMBL/GenBank/DDBJ databases">
        <title>Genomic Encyclopedia of Type Strains, Phase III (KMG-III): the genomes of soil and plant-associated and newly described type strains.</title>
        <authorList>
            <person name="Whitman W."/>
        </authorList>
    </citation>
    <scope>NUCLEOTIDE SEQUENCE</scope>
    <source>
        <strain evidence="18">HMT 1</strain>
    </source>
</reference>
<comment type="catalytic activity">
    <reaction evidence="14 15">
        <text>2'-deoxyribonucleotide-(2'-deoxyribose 5'-phosphate)-2'-deoxyribonucleotide-DNA = a 3'-end 2'-deoxyribonucleotide-(2,3-dehydro-2,3-deoxyribose 5'-phosphate)-DNA + a 5'-end 5'-phospho-2'-deoxyribonucleoside-DNA + H(+)</text>
        <dbReference type="Rhea" id="RHEA:66592"/>
        <dbReference type="Rhea" id="RHEA-COMP:13180"/>
        <dbReference type="Rhea" id="RHEA-COMP:16897"/>
        <dbReference type="Rhea" id="RHEA-COMP:17067"/>
        <dbReference type="ChEBI" id="CHEBI:15378"/>
        <dbReference type="ChEBI" id="CHEBI:136412"/>
        <dbReference type="ChEBI" id="CHEBI:157695"/>
        <dbReference type="ChEBI" id="CHEBI:167181"/>
        <dbReference type="EC" id="4.2.99.18"/>
    </reaction>
</comment>
<evidence type="ECO:0000259" key="17">
    <source>
        <dbReference type="PROSITE" id="PS51068"/>
    </source>
</evidence>
<keyword evidence="4 15" id="KW-0479">Metal-binding</keyword>
<dbReference type="RefSeq" id="WP_259054942.1">
    <property type="nucleotide sequence ID" value="NZ_JANUCT010000007.1"/>
</dbReference>
<dbReference type="PANTHER" id="PTHR22993:SF9">
    <property type="entry name" value="FORMAMIDOPYRIMIDINE-DNA GLYCOSYLASE"/>
    <property type="match status" value="1"/>
</dbReference>
<comment type="cofactor">
    <cofactor evidence="15">
        <name>Zn(2+)</name>
        <dbReference type="ChEBI" id="CHEBI:29105"/>
    </cofactor>
    <text evidence="15">Binds 1 zinc ion per subunit.</text>
</comment>
<dbReference type="InterPro" id="IPR035937">
    <property type="entry name" value="FPG_N"/>
</dbReference>
<keyword evidence="5 15" id="KW-0227">DNA damage</keyword>
<dbReference type="SMART" id="SM00898">
    <property type="entry name" value="Fapy_DNA_glyco"/>
    <property type="match status" value="1"/>
</dbReference>
<dbReference type="Pfam" id="PF06831">
    <property type="entry name" value="H2TH"/>
    <property type="match status" value="1"/>
</dbReference>
<comment type="subunit">
    <text evidence="3 15">Monomer.</text>
</comment>
<dbReference type="HAMAP" id="MF_00103">
    <property type="entry name" value="Fapy_DNA_glycosyl"/>
    <property type="match status" value="1"/>
</dbReference>
<keyword evidence="13 15" id="KW-0326">Glycosidase</keyword>
<evidence type="ECO:0000256" key="9">
    <source>
        <dbReference type="ARBA" id="ARBA00023125"/>
    </source>
</evidence>
<evidence type="ECO:0000256" key="2">
    <source>
        <dbReference type="ARBA" id="ARBA00009409"/>
    </source>
</evidence>
<evidence type="ECO:0000256" key="5">
    <source>
        <dbReference type="ARBA" id="ARBA00022763"/>
    </source>
</evidence>
<dbReference type="EMBL" id="JANUCT010000007">
    <property type="protein sequence ID" value="MCS3903287.1"/>
    <property type="molecule type" value="Genomic_DNA"/>
</dbReference>
<dbReference type="GO" id="GO:0140078">
    <property type="term" value="F:class I DNA-(apurinic or apyrimidinic site) endonuclease activity"/>
    <property type="evidence" value="ECO:0007669"/>
    <property type="project" value="UniProtKB-EC"/>
</dbReference>
<evidence type="ECO:0000256" key="14">
    <source>
        <dbReference type="ARBA" id="ARBA00044632"/>
    </source>
</evidence>
<feature type="active site" description="Proton donor; for beta-elimination activity" evidence="15">
    <location>
        <position position="58"/>
    </location>
</feature>
<evidence type="ECO:0000256" key="8">
    <source>
        <dbReference type="ARBA" id="ARBA00022833"/>
    </source>
</evidence>
<dbReference type="CDD" id="cd08966">
    <property type="entry name" value="EcFpg-like_N"/>
    <property type="match status" value="1"/>
</dbReference>
<dbReference type="FunFam" id="3.20.190.10:FF:000001">
    <property type="entry name" value="Formamidopyrimidine-DNA glycosylase"/>
    <property type="match status" value="1"/>
</dbReference>
<dbReference type="EC" id="4.2.99.18" evidence="15"/>
<dbReference type="GO" id="GO:0034039">
    <property type="term" value="F:8-oxo-7,8-dihydroguanine DNA N-glycosylase activity"/>
    <property type="evidence" value="ECO:0007669"/>
    <property type="project" value="TreeGrafter"/>
</dbReference>
<protein>
    <recommendedName>
        <fullName evidence="15">Formamidopyrimidine-DNA glycosylase</fullName>
        <shortName evidence="15">Fapy-DNA glycosylase</shortName>
        <ecNumber evidence="15">3.2.2.23</ecNumber>
    </recommendedName>
    <alternativeName>
        <fullName evidence="15">DNA-(apurinic or apyrimidinic site) lyase MutM</fullName>
        <shortName evidence="15">AP lyase MutM</shortName>
        <ecNumber evidence="15">4.2.99.18</ecNumber>
    </alternativeName>
</protein>
<evidence type="ECO:0000256" key="1">
    <source>
        <dbReference type="ARBA" id="ARBA00001668"/>
    </source>
</evidence>
<evidence type="ECO:0000256" key="6">
    <source>
        <dbReference type="ARBA" id="ARBA00022771"/>
    </source>
</evidence>
<feature type="binding site" evidence="15">
    <location>
        <position position="152"/>
    </location>
    <ligand>
        <name>DNA</name>
        <dbReference type="ChEBI" id="CHEBI:16991"/>
    </ligand>
</feature>
<dbReference type="PANTHER" id="PTHR22993">
    <property type="entry name" value="FORMAMIDOPYRIMIDINE-DNA GLYCOSYLASE"/>
    <property type="match status" value="1"/>
</dbReference>
<dbReference type="Proteomes" id="UP001204445">
    <property type="component" value="Unassembled WGS sequence"/>
</dbReference>
<dbReference type="SMART" id="SM01232">
    <property type="entry name" value="H2TH"/>
    <property type="match status" value="1"/>
</dbReference>
<dbReference type="InterPro" id="IPR020629">
    <property type="entry name" value="FPG_Glyclase"/>
</dbReference>
<dbReference type="GO" id="GO:0003684">
    <property type="term" value="F:damaged DNA binding"/>
    <property type="evidence" value="ECO:0007669"/>
    <property type="project" value="InterPro"/>
</dbReference>
<evidence type="ECO:0000256" key="3">
    <source>
        <dbReference type="ARBA" id="ARBA00011245"/>
    </source>
</evidence>
<dbReference type="Gene3D" id="1.10.8.50">
    <property type="match status" value="1"/>
</dbReference>
<keyword evidence="8 15" id="KW-0862">Zinc</keyword>
<dbReference type="InterPro" id="IPR015887">
    <property type="entry name" value="DNA_glyclase_Znf_dom_DNA_BS"/>
</dbReference>
<comment type="caution">
    <text evidence="15">Lacks conserved residue(s) required for the propagation of feature annotation.</text>
</comment>
<evidence type="ECO:0000256" key="12">
    <source>
        <dbReference type="ARBA" id="ARBA00023268"/>
    </source>
</evidence>
<evidence type="ECO:0000313" key="18">
    <source>
        <dbReference type="EMBL" id="MCS3903287.1"/>
    </source>
</evidence>
<dbReference type="AlphaFoldDB" id="A0AAE3HMN1"/>
<dbReference type="PROSITE" id="PS01242">
    <property type="entry name" value="ZF_FPG_1"/>
    <property type="match status" value="1"/>
</dbReference>
<dbReference type="GO" id="GO:0006284">
    <property type="term" value="P:base-excision repair"/>
    <property type="evidence" value="ECO:0007669"/>
    <property type="project" value="InterPro"/>
</dbReference>
<dbReference type="SUPFAM" id="SSF46946">
    <property type="entry name" value="S13-like H2TH domain"/>
    <property type="match status" value="1"/>
</dbReference>
<comment type="catalytic activity">
    <reaction evidence="1 15">
        <text>Hydrolysis of DNA containing ring-opened 7-methylguanine residues, releasing 2,6-diamino-4-hydroxy-5-(N-methyl)formamidopyrimidine.</text>
        <dbReference type="EC" id="3.2.2.23"/>
    </reaction>
</comment>
<evidence type="ECO:0000256" key="7">
    <source>
        <dbReference type="ARBA" id="ARBA00022801"/>
    </source>
</evidence>
<dbReference type="PROSITE" id="PS51068">
    <property type="entry name" value="FPG_CAT"/>
    <property type="match status" value="1"/>
</dbReference>
<dbReference type="GO" id="GO:0008270">
    <property type="term" value="F:zinc ion binding"/>
    <property type="evidence" value="ECO:0007669"/>
    <property type="project" value="UniProtKB-UniRule"/>
</dbReference>
<dbReference type="SUPFAM" id="SSF81624">
    <property type="entry name" value="N-terminal domain of MutM-like DNA repair proteins"/>
    <property type="match status" value="1"/>
</dbReference>
<dbReference type="EC" id="3.2.2.23" evidence="15"/>
<keyword evidence="12 15" id="KW-0511">Multifunctional enzyme</keyword>
<feature type="active site" description="Proton donor" evidence="15">
    <location>
        <position position="3"/>
    </location>
</feature>
<dbReference type="InterPro" id="IPR000214">
    <property type="entry name" value="Znf_DNA_glyclase/AP_lyase"/>
</dbReference>
<feature type="domain" description="Formamidopyrimidine-DNA glycosylase catalytic" evidence="17">
    <location>
        <begin position="2"/>
        <end position="113"/>
    </location>
</feature>
<keyword evidence="19" id="KW-1185">Reference proteome</keyword>
<evidence type="ECO:0000256" key="15">
    <source>
        <dbReference type="HAMAP-Rule" id="MF_00103"/>
    </source>
</evidence>
<feature type="active site" description="Schiff-base intermediate with DNA" evidence="15">
    <location>
        <position position="2"/>
    </location>
</feature>
<dbReference type="Pfam" id="PF06827">
    <property type="entry name" value="zf-FPG_IleRS"/>
    <property type="match status" value="1"/>
</dbReference>
<feature type="active site" description="Proton donor; for delta-elimination activity" evidence="15">
    <location>
        <position position="261"/>
    </location>
</feature>
<feature type="binding site" evidence="15">
    <location>
        <position position="110"/>
    </location>
    <ligand>
        <name>DNA</name>
        <dbReference type="ChEBI" id="CHEBI:16991"/>
    </ligand>
</feature>
<keyword evidence="9 15" id="KW-0238">DNA-binding</keyword>
<dbReference type="InterPro" id="IPR010663">
    <property type="entry name" value="Znf_FPG/IleRS"/>
</dbReference>
<dbReference type="Pfam" id="PF01149">
    <property type="entry name" value="Fapy_DNA_glyco"/>
    <property type="match status" value="1"/>
</dbReference>
<keyword evidence="11 15" id="KW-0456">Lyase</keyword>
<keyword evidence="6 15" id="KW-0863">Zinc-finger</keyword>
<comment type="function">
    <text evidence="15">Involved in base excision repair of DNA damaged by oxidation or by mutagenic agents. Acts as DNA glycosylase that recognizes and removes damaged bases. Has a preference for oxidized purines, such as 7,8-dihydro-8-oxoguanine (8-oxoG). Has AP (apurinic/apyrimidinic) lyase activity and introduces nicks in the DNA strand. Cleaves the DNA backbone by beta-delta elimination to generate a single-strand break at the site of the removed base with both 3'- and 5'-phosphates.</text>
</comment>
<keyword evidence="10 15" id="KW-0234">DNA repair</keyword>
<dbReference type="SUPFAM" id="SSF57716">
    <property type="entry name" value="Glucocorticoid receptor-like (DNA-binding domain)"/>
    <property type="match status" value="1"/>
</dbReference>
<evidence type="ECO:0000259" key="16">
    <source>
        <dbReference type="PROSITE" id="PS51066"/>
    </source>
</evidence>
<dbReference type="InterPro" id="IPR012319">
    <property type="entry name" value="FPG_cat"/>
</dbReference>
<comment type="similarity">
    <text evidence="2 15">Belongs to the FPG family.</text>
</comment>
<evidence type="ECO:0000256" key="13">
    <source>
        <dbReference type="ARBA" id="ARBA00023295"/>
    </source>
</evidence>
<dbReference type="Gene3D" id="3.20.190.10">
    <property type="entry name" value="MutM-like, N-terminal"/>
    <property type="match status" value="1"/>
</dbReference>
<dbReference type="NCBIfam" id="TIGR00577">
    <property type="entry name" value="fpg"/>
    <property type="match status" value="1"/>
</dbReference>
<feature type="domain" description="FPG-type" evidence="16">
    <location>
        <begin position="237"/>
        <end position="271"/>
    </location>
</feature>
<accession>A0AAE3HMN1</accession>